<reference evidence="1" key="1">
    <citation type="submission" date="2021-01" db="EMBL/GenBank/DDBJ databases">
        <authorList>
            <person name="Zhong Y.L."/>
        </authorList>
    </citation>
    <scope>NUCLEOTIDE SEQUENCE</scope>
    <source>
        <strain evidence="1">KCTC 23302</strain>
    </source>
</reference>
<evidence type="ECO:0000313" key="2">
    <source>
        <dbReference type="Proteomes" id="UP000651057"/>
    </source>
</evidence>
<protein>
    <submittedName>
        <fullName evidence="1">Uncharacterized protein</fullName>
    </submittedName>
</protein>
<dbReference type="AlphaFoldDB" id="A0A937D808"/>
<keyword evidence="2" id="KW-1185">Reference proteome</keyword>
<gene>
    <name evidence="1" type="ORF">JJQ60_21550</name>
</gene>
<sequence>MKILTILLVFLSTTTTTNVVSLEEIRSSYKICNESKEKAEQFYDLTNKALQNKGAIYKGYHGAALALKASYSWNPFSKLSYFNKGKKMIDQAIQLEPNNIELRMIRLSIQSNAPKIAGYYQNIEEDKKFMLDNIENVSGQELKKYVEGYISHSDVFAKP</sequence>
<dbReference type="Proteomes" id="UP000651057">
    <property type="component" value="Unassembled WGS sequence"/>
</dbReference>
<name>A0A937D808_9FLAO</name>
<evidence type="ECO:0000313" key="1">
    <source>
        <dbReference type="EMBL" id="MBL0686124.1"/>
    </source>
</evidence>
<proteinExistence type="predicted"/>
<organism evidence="1 2">
    <name type="scientific">Aquimarina mytili</name>
    <dbReference type="NCBI Taxonomy" id="874423"/>
    <lineage>
        <taxon>Bacteria</taxon>
        <taxon>Pseudomonadati</taxon>
        <taxon>Bacteroidota</taxon>
        <taxon>Flavobacteriia</taxon>
        <taxon>Flavobacteriales</taxon>
        <taxon>Flavobacteriaceae</taxon>
        <taxon>Aquimarina</taxon>
    </lineage>
</organism>
<comment type="caution">
    <text evidence="1">The sequence shown here is derived from an EMBL/GenBank/DDBJ whole genome shotgun (WGS) entry which is preliminary data.</text>
</comment>
<accession>A0A937D808</accession>
<dbReference type="RefSeq" id="WP_201924695.1">
    <property type="nucleotide sequence ID" value="NZ_BAABAX010000029.1"/>
</dbReference>
<dbReference type="EMBL" id="JAERQJ010000018">
    <property type="protein sequence ID" value="MBL0686124.1"/>
    <property type="molecule type" value="Genomic_DNA"/>
</dbReference>